<evidence type="ECO:0000313" key="1">
    <source>
        <dbReference type="EMBL" id="GKX65974.1"/>
    </source>
</evidence>
<dbReference type="EMBL" id="BROD01000001">
    <property type="protein sequence ID" value="GKX65974.1"/>
    <property type="molecule type" value="Genomic_DNA"/>
</dbReference>
<proteinExistence type="predicted"/>
<organism evidence="1 2">
    <name type="scientific">Inconstantimicrobium mannanitabidum</name>
    <dbReference type="NCBI Taxonomy" id="1604901"/>
    <lineage>
        <taxon>Bacteria</taxon>
        <taxon>Bacillati</taxon>
        <taxon>Bacillota</taxon>
        <taxon>Clostridia</taxon>
        <taxon>Eubacteriales</taxon>
        <taxon>Clostridiaceae</taxon>
        <taxon>Inconstantimicrobium</taxon>
    </lineage>
</organism>
<evidence type="ECO:0000313" key="2">
    <source>
        <dbReference type="Proteomes" id="UP001058074"/>
    </source>
</evidence>
<sequence length="200" mass="23000">MKVKTHVKLGELCLLKSNIDLPKGFSRFMFNFGLVMIDQSWHVKTHPHYMQKSLSYINEKIKKLSTQNLNTYNSMQLGIIVHYLCDFCCKPHKSGAAGNVVYHIKYEHDLQKYLLNNFDLIKNQVINDSSYSSLPISNFSSLKDNIDTILSDYINGEESYLWDILNSIKISSLVCSYIFNTSANYTIAVKQPNKLLQLSN</sequence>
<protein>
    <submittedName>
        <fullName evidence="1">Uncharacterized protein</fullName>
    </submittedName>
</protein>
<name>A0ACB5RAB8_9CLOT</name>
<keyword evidence="2" id="KW-1185">Reference proteome</keyword>
<gene>
    <name evidence="1" type="ORF">rsdtw13_12320</name>
</gene>
<comment type="caution">
    <text evidence="1">The sequence shown here is derived from an EMBL/GenBank/DDBJ whole genome shotgun (WGS) entry which is preliminary data.</text>
</comment>
<reference evidence="1" key="1">
    <citation type="journal article" date="2025" name="Int. J. Syst. Evol. Microbiol.">
        <title>Inconstantimicrobium mannanitabidum sp. nov., a novel member of the family Clostridiaceae isolated from anoxic soil under the treatment of reductive soil disinfestation.</title>
        <authorList>
            <person name="Ueki A."/>
            <person name="Tonouchi A."/>
            <person name="Honma S."/>
            <person name="Kaku N."/>
            <person name="Ueki K."/>
        </authorList>
    </citation>
    <scope>NUCLEOTIDE SEQUENCE</scope>
    <source>
        <strain evidence="1">TW13</strain>
    </source>
</reference>
<dbReference type="Proteomes" id="UP001058074">
    <property type="component" value="Unassembled WGS sequence"/>
</dbReference>
<accession>A0ACB5RAB8</accession>